<feature type="non-terminal residue" evidence="1">
    <location>
        <position position="1"/>
    </location>
</feature>
<name>A0A7J6TMD2_PEROL</name>
<keyword evidence="2" id="KW-1185">Reference proteome</keyword>
<reference evidence="1 2" key="1">
    <citation type="submission" date="2020-04" db="EMBL/GenBank/DDBJ databases">
        <title>Perkinsus olseni comparative genomics.</title>
        <authorList>
            <person name="Bogema D.R."/>
        </authorList>
    </citation>
    <scope>NUCLEOTIDE SEQUENCE [LARGE SCALE GENOMIC DNA]</scope>
    <source>
        <strain evidence="1 2">ATCC PRA-207</strain>
    </source>
</reference>
<protein>
    <submittedName>
        <fullName evidence="1">Uncharacterized protein</fullName>
    </submittedName>
</protein>
<dbReference type="AlphaFoldDB" id="A0A7J6TMD2"/>
<comment type="caution">
    <text evidence="1">The sequence shown here is derived from an EMBL/GenBank/DDBJ whole genome shotgun (WGS) entry which is preliminary data.</text>
</comment>
<dbReference type="EMBL" id="JABANO010010028">
    <property type="protein sequence ID" value="KAF4745822.1"/>
    <property type="molecule type" value="Genomic_DNA"/>
</dbReference>
<sequence length="116" mass="12500">IDDRASSSPLDRELSLWATACGTMAQHAGLTAPTGKDGSSLPVNLVPSVRGVWSRTSEEFLADEIGRYEGAIGEGFRQTRVPEGSTHFTMSTEDEAKRFNSNSWASSSQLAHSDPK</sequence>
<evidence type="ECO:0000313" key="1">
    <source>
        <dbReference type="EMBL" id="KAF4745822.1"/>
    </source>
</evidence>
<feature type="non-terminal residue" evidence="1">
    <location>
        <position position="116"/>
    </location>
</feature>
<dbReference type="Proteomes" id="UP000553632">
    <property type="component" value="Unassembled WGS sequence"/>
</dbReference>
<gene>
    <name evidence="1" type="ORF">FOZ63_014474</name>
</gene>
<accession>A0A7J6TMD2</accession>
<organism evidence="1 2">
    <name type="scientific">Perkinsus olseni</name>
    <name type="common">Perkinsus atlanticus</name>
    <dbReference type="NCBI Taxonomy" id="32597"/>
    <lineage>
        <taxon>Eukaryota</taxon>
        <taxon>Sar</taxon>
        <taxon>Alveolata</taxon>
        <taxon>Perkinsozoa</taxon>
        <taxon>Perkinsea</taxon>
        <taxon>Perkinsida</taxon>
        <taxon>Perkinsidae</taxon>
        <taxon>Perkinsus</taxon>
    </lineage>
</organism>
<proteinExistence type="predicted"/>
<evidence type="ECO:0000313" key="2">
    <source>
        <dbReference type="Proteomes" id="UP000553632"/>
    </source>
</evidence>